<feature type="transmembrane region" description="Helical" evidence="2">
    <location>
        <begin position="24"/>
        <end position="45"/>
    </location>
</feature>
<feature type="compositionally biased region" description="Polar residues" evidence="1">
    <location>
        <begin position="74"/>
        <end position="85"/>
    </location>
</feature>
<proteinExistence type="predicted"/>
<evidence type="ECO:0000256" key="1">
    <source>
        <dbReference type="SAM" id="MobiDB-lite"/>
    </source>
</evidence>
<feature type="region of interest" description="Disordered" evidence="1">
    <location>
        <begin position="72"/>
        <end position="142"/>
    </location>
</feature>
<feature type="compositionally biased region" description="Polar residues" evidence="1">
    <location>
        <begin position="129"/>
        <end position="142"/>
    </location>
</feature>
<evidence type="ECO:0000313" key="3">
    <source>
        <dbReference type="EMBL" id="REF97512.1"/>
    </source>
</evidence>
<protein>
    <submittedName>
        <fullName evidence="3">Uncharacterized protein</fullName>
    </submittedName>
</protein>
<accession>A0A3D9ZLX2</accession>
<evidence type="ECO:0000313" key="4">
    <source>
        <dbReference type="Proteomes" id="UP000256913"/>
    </source>
</evidence>
<comment type="caution">
    <text evidence="3">The sequence shown here is derived from an EMBL/GenBank/DDBJ whole genome shotgun (WGS) entry which is preliminary data.</text>
</comment>
<feature type="transmembrane region" description="Helical" evidence="2">
    <location>
        <begin position="51"/>
        <end position="71"/>
    </location>
</feature>
<gene>
    <name evidence="3" type="ORF">DFJ67_3513</name>
</gene>
<keyword evidence="2" id="KW-1133">Transmembrane helix</keyword>
<evidence type="ECO:0000256" key="2">
    <source>
        <dbReference type="SAM" id="Phobius"/>
    </source>
</evidence>
<organism evidence="3 4">
    <name type="scientific">Asanoa ferruginea</name>
    <dbReference type="NCBI Taxonomy" id="53367"/>
    <lineage>
        <taxon>Bacteria</taxon>
        <taxon>Bacillati</taxon>
        <taxon>Actinomycetota</taxon>
        <taxon>Actinomycetes</taxon>
        <taxon>Micromonosporales</taxon>
        <taxon>Micromonosporaceae</taxon>
        <taxon>Asanoa</taxon>
    </lineage>
</organism>
<keyword evidence="4" id="KW-1185">Reference proteome</keyword>
<dbReference type="EMBL" id="QUMQ01000001">
    <property type="protein sequence ID" value="REF97512.1"/>
    <property type="molecule type" value="Genomic_DNA"/>
</dbReference>
<sequence length="142" mass="14966">MGDRWMDEASPVHHDGQVTTKQRWVIIAVCAATAAVLAAVALVVGLQGIEVLSWLAGIAALIAALLGPILAHRSPTTEGPPSTQRESPHPTDPPAWISAPKDTASAPDRGPSDVRHARGVQINLGNGGNTQHNTFNRPQDRP</sequence>
<keyword evidence="2" id="KW-0812">Transmembrane</keyword>
<name>A0A3D9ZLX2_9ACTN</name>
<dbReference type="Proteomes" id="UP000256913">
    <property type="component" value="Unassembled WGS sequence"/>
</dbReference>
<keyword evidence="2" id="KW-0472">Membrane</keyword>
<dbReference type="AlphaFoldDB" id="A0A3D9ZLX2"/>
<reference evidence="3 4" key="1">
    <citation type="submission" date="2018-08" db="EMBL/GenBank/DDBJ databases">
        <title>Sequencing the genomes of 1000 actinobacteria strains.</title>
        <authorList>
            <person name="Klenk H.-P."/>
        </authorList>
    </citation>
    <scope>NUCLEOTIDE SEQUENCE [LARGE SCALE GENOMIC DNA]</scope>
    <source>
        <strain evidence="3 4">DSM 44099</strain>
    </source>
</reference>